<reference evidence="5" key="1">
    <citation type="submission" date="2023-06" db="EMBL/GenBank/DDBJ databases">
        <title>Gordonia sp. nov. and Pseudochrobactrum sp. nov., two species isolated from the burying beetle Nicrophorus vespilloides.</title>
        <authorList>
            <person name="Poehlein A."/>
            <person name="Guzman J."/>
            <person name="Daniel R."/>
            <person name="Vilcinskas A."/>
        </authorList>
    </citation>
    <scope>NUCLEOTIDE SEQUENCE</scope>
    <source>
        <strain evidence="5">MP11Mi</strain>
    </source>
</reference>
<dbReference type="InterPro" id="IPR044651">
    <property type="entry name" value="OTSB-like"/>
</dbReference>
<accession>A0AA97GU63</accession>
<comment type="pathway">
    <text evidence="3">Glycan biosynthesis; trehalose biosynthesis.</text>
</comment>
<dbReference type="SUPFAM" id="SSF56784">
    <property type="entry name" value="HAD-like"/>
    <property type="match status" value="1"/>
</dbReference>
<dbReference type="InterPro" id="IPR023214">
    <property type="entry name" value="HAD_sf"/>
</dbReference>
<dbReference type="InterPro" id="IPR003337">
    <property type="entry name" value="Trehalose_PPase"/>
</dbReference>
<dbReference type="GO" id="GO:0004805">
    <property type="term" value="F:trehalose-phosphatase activity"/>
    <property type="evidence" value="ECO:0007669"/>
    <property type="project" value="UniProtKB-EC"/>
</dbReference>
<comment type="catalytic activity">
    <reaction evidence="3">
        <text>alpha,alpha-trehalose 6-phosphate + H2O = alpha,alpha-trehalose + phosphate</text>
        <dbReference type="Rhea" id="RHEA:23420"/>
        <dbReference type="ChEBI" id="CHEBI:15377"/>
        <dbReference type="ChEBI" id="CHEBI:16551"/>
        <dbReference type="ChEBI" id="CHEBI:43474"/>
        <dbReference type="ChEBI" id="CHEBI:58429"/>
        <dbReference type="EC" id="3.1.3.12"/>
    </reaction>
</comment>
<comment type="similarity">
    <text evidence="3">Belongs to the trehalose phosphatase family.</text>
</comment>
<dbReference type="GO" id="GO:0046872">
    <property type="term" value="F:metal ion binding"/>
    <property type="evidence" value="ECO:0007669"/>
    <property type="project" value="UniProtKB-KW"/>
</dbReference>
<evidence type="ECO:0000256" key="2">
    <source>
        <dbReference type="ARBA" id="ARBA00024179"/>
    </source>
</evidence>
<keyword evidence="1 3" id="KW-0378">Hydrolase</keyword>
<evidence type="ECO:0000256" key="1">
    <source>
        <dbReference type="ARBA" id="ARBA00022801"/>
    </source>
</evidence>
<dbReference type="InterPro" id="IPR036412">
    <property type="entry name" value="HAD-like_sf"/>
</dbReference>
<sequence>MSVGRRCGERSRPVSPTSRATPLGDALAEFASLDRVLIASDYDGCVSPIVSRPEDAVPDPASAAALAAAAELPNTWAALVSGRARADLAALSGLGEPVTLVGSHGAEFESGFDEPLTDEKRALLASIVTEFESIAARLPGTSIETKPVSTTLHVRNASDDDARAALALAVEGPASWNGVHVTHGKAVIELAVIETSKGHALDRLRDRVHAQAVLYLGDDITDEKAFAHLNLPGDVSVKVGDGATAAKFRIADTDEVAQVLAAVVDLRAGFARP</sequence>
<dbReference type="PANTHER" id="PTHR43768:SF3">
    <property type="entry name" value="TREHALOSE 6-PHOSPHATE PHOSPHATASE"/>
    <property type="match status" value="1"/>
</dbReference>
<organism evidence="5">
    <name type="scientific">Gordonia sp. MP11Mi</name>
    <dbReference type="NCBI Taxonomy" id="3022769"/>
    <lineage>
        <taxon>Bacteria</taxon>
        <taxon>Bacillati</taxon>
        <taxon>Actinomycetota</taxon>
        <taxon>Actinomycetes</taxon>
        <taxon>Mycobacteriales</taxon>
        <taxon>Gordoniaceae</taxon>
        <taxon>Gordonia</taxon>
    </lineage>
</organism>
<dbReference type="Pfam" id="PF02358">
    <property type="entry name" value="Trehalose_PPase"/>
    <property type="match status" value="1"/>
</dbReference>
<dbReference type="EMBL" id="CP128986">
    <property type="protein sequence ID" value="WOC12773.1"/>
    <property type="molecule type" value="Genomic_DNA"/>
</dbReference>
<dbReference type="NCBIfam" id="TIGR00685">
    <property type="entry name" value="T6PP"/>
    <property type="match status" value="1"/>
</dbReference>
<proteinExistence type="inferred from homology"/>
<feature type="compositionally biased region" description="Basic and acidic residues" evidence="4">
    <location>
        <begin position="1"/>
        <end position="12"/>
    </location>
</feature>
<name>A0AA97GU63_9ACTN</name>
<dbReference type="EC" id="3.1.3.12" evidence="3"/>
<dbReference type="Gene3D" id="3.30.70.1020">
    <property type="entry name" value="Trehalose-6-phosphate phosphatase related protein, domain 2"/>
    <property type="match status" value="1"/>
</dbReference>
<evidence type="ECO:0000256" key="4">
    <source>
        <dbReference type="SAM" id="MobiDB-lite"/>
    </source>
</evidence>
<comment type="cofactor">
    <cofactor evidence="3">
        <name>Mg(2+)</name>
        <dbReference type="ChEBI" id="CHEBI:18420"/>
    </cofactor>
</comment>
<gene>
    <name evidence="5" type="primary">otsB</name>
    <name evidence="5" type="ORF">MP11Mi_18640</name>
</gene>
<dbReference type="GO" id="GO:0005992">
    <property type="term" value="P:trehalose biosynthetic process"/>
    <property type="evidence" value="ECO:0007669"/>
    <property type="project" value="InterPro"/>
</dbReference>
<dbReference type="Gene3D" id="3.40.50.1000">
    <property type="entry name" value="HAD superfamily/HAD-like"/>
    <property type="match status" value="1"/>
</dbReference>
<dbReference type="PANTHER" id="PTHR43768">
    <property type="entry name" value="TREHALOSE 6-PHOSPHATE PHOSPHATASE"/>
    <property type="match status" value="1"/>
</dbReference>
<keyword evidence="3" id="KW-0479">Metal-binding</keyword>
<comment type="function">
    <text evidence="2 3">Removes the phosphate from trehalose 6-phosphate to produce free trehalose.</text>
</comment>
<dbReference type="AlphaFoldDB" id="A0AA97GU63"/>
<protein>
    <recommendedName>
        <fullName evidence="3">Trehalose 6-phosphate phosphatase</fullName>
        <ecNumber evidence="3">3.1.3.12</ecNumber>
    </recommendedName>
</protein>
<keyword evidence="3" id="KW-0460">Magnesium</keyword>
<evidence type="ECO:0000256" key="3">
    <source>
        <dbReference type="RuleBase" id="RU361117"/>
    </source>
</evidence>
<feature type="region of interest" description="Disordered" evidence="4">
    <location>
        <begin position="1"/>
        <end position="21"/>
    </location>
</feature>
<evidence type="ECO:0000313" key="5">
    <source>
        <dbReference type="EMBL" id="WOC12773.1"/>
    </source>
</evidence>